<evidence type="ECO:0000256" key="8">
    <source>
        <dbReference type="ARBA" id="ARBA00051245"/>
    </source>
</evidence>
<keyword evidence="3" id="KW-0808">Transferase</keyword>
<dbReference type="AlphaFoldDB" id="A0A1Z4LN32"/>
<keyword evidence="10" id="KW-0472">Membrane</keyword>
<dbReference type="FunFam" id="3.40.50.300:FF:000527">
    <property type="entry name" value="Tyrosine-protein kinase etk"/>
    <property type="match status" value="1"/>
</dbReference>
<dbReference type="InterPro" id="IPR027417">
    <property type="entry name" value="P-loop_NTPase"/>
</dbReference>
<evidence type="ECO:0000256" key="7">
    <source>
        <dbReference type="ARBA" id="ARBA00023137"/>
    </source>
</evidence>
<evidence type="ECO:0000313" key="13">
    <source>
        <dbReference type="Proteomes" id="UP000218418"/>
    </source>
</evidence>
<dbReference type="InterPro" id="IPR005702">
    <property type="entry name" value="Wzc-like_C"/>
</dbReference>
<dbReference type="InterPro" id="IPR050445">
    <property type="entry name" value="Bact_polysacc_biosynth/exp"/>
</dbReference>
<dbReference type="OrthoDB" id="9758283at2"/>
<evidence type="ECO:0000256" key="2">
    <source>
        <dbReference type="ARBA" id="ARBA00011903"/>
    </source>
</evidence>
<evidence type="ECO:0000256" key="6">
    <source>
        <dbReference type="ARBA" id="ARBA00022840"/>
    </source>
</evidence>
<dbReference type="SUPFAM" id="SSF52540">
    <property type="entry name" value="P-loop containing nucleoside triphosphate hydrolases"/>
    <property type="match status" value="1"/>
</dbReference>
<comment type="similarity">
    <text evidence="1">Belongs to the CpsD/CapB family.</text>
</comment>
<dbReference type="GO" id="GO:0042802">
    <property type="term" value="F:identical protein binding"/>
    <property type="evidence" value="ECO:0007669"/>
    <property type="project" value="UniProtKB-ARBA"/>
</dbReference>
<gene>
    <name evidence="12" type="ORF">NIES267_19890</name>
</gene>
<keyword evidence="10" id="KW-1133">Transmembrane helix</keyword>
<dbReference type="Gene3D" id="3.40.50.300">
    <property type="entry name" value="P-loop containing nucleotide triphosphate hydrolases"/>
    <property type="match status" value="1"/>
</dbReference>
<dbReference type="Proteomes" id="UP000218418">
    <property type="component" value="Chromosome"/>
</dbReference>
<keyword evidence="7" id="KW-0829">Tyrosine-protein kinase</keyword>
<accession>A0A1Z4LN32</accession>
<keyword evidence="6" id="KW-0067">ATP-binding</keyword>
<evidence type="ECO:0000256" key="1">
    <source>
        <dbReference type="ARBA" id="ARBA00007316"/>
    </source>
</evidence>
<organism evidence="12 13">
    <name type="scientific">Calothrix parasitica NIES-267</name>
    <dbReference type="NCBI Taxonomy" id="1973488"/>
    <lineage>
        <taxon>Bacteria</taxon>
        <taxon>Bacillati</taxon>
        <taxon>Cyanobacteriota</taxon>
        <taxon>Cyanophyceae</taxon>
        <taxon>Nostocales</taxon>
        <taxon>Calotrichaceae</taxon>
        <taxon>Calothrix</taxon>
    </lineage>
</organism>
<evidence type="ECO:0000256" key="3">
    <source>
        <dbReference type="ARBA" id="ARBA00022679"/>
    </source>
</evidence>
<name>A0A1Z4LN32_9CYAN</name>
<dbReference type="GO" id="GO:0005524">
    <property type="term" value="F:ATP binding"/>
    <property type="evidence" value="ECO:0007669"/>
    <property type="project" value="UniProtKB-KW"/>
</dbReference>
<evidence type="ECO:0000256" key="4">
    <source>
        <dbReference type="ARBA" id="ARBA00022741"/>
    </source>
</evidence>
<feature type="coiled-coil region" evidence="9">
    <location>
        <begin position="367"/>
        <end position="401"/>
    </location>
</feature>
<evidence type="ECO:0000256" key="9">
    <source>
        <dbReference type="SAM" id="Coils"/>
    </source>
</evidence>
<dbReference type="GO" id="GO:0005886">
    <property type="term" value="C:plasma membrane"/>
    <property type="evidence" value="ECO:0007669"/>
    <property type="project" value="TreeGrafter"/>
</dbReference>
<feature type="transmembrane region" description="Helical" evidence="10">
    <location>
        <begin position="23"/>
        <end position="42"/>
    </location>
</feature>
<dbReference type="EMBL" id="AP018227">
    <property type="protein sequence ID" value="BAY82508.1"/>
    <property type="molecule type" value="Genomic_DNA"/>
</dbReference>
<evidence type="ECO:0000256" key="5">
    <source>
        <dbReference type="ARBA" id="ARBA00022777"/>
    </source>
</evidence>
<dbReference type="InterPro" id="IPR032807">
    <property type="entry name" value="GNVR"/>
</dbReference>
<dbReference type="CDD" id="cd05387">
    <property type="entry name" value="BY-kinase"/>
    <property type="match status" value="1"/>
</dbReference>
<feature type="domain" description="Tyrosine-protein kinase G-rich" evidence="11">
    <location>
        <begin position="377"/>
        <end position="446"/>
    </location>
</feature>
<proteinExistence type="inferred from homology"/>
<reference evidence="12 13" key="1">
    <citation type="submission" date="2017-06" db="EMBL/GenBank/DDBJ databases">
        <title>Genome sequencing of cyanobaciteial culture collection at National Institute for Environmental Studies (NIES).</title>
        <authorList>
            <person name="Hirose Y."/>
            <person name="Shimura Y."/>
            <person name="Fujisawa T."/>
            <person name="Nakamura Y."/>
            <person name="Kawachi M."/>
        </authorList>
    </citation>
    <scope>NUCLEOTIDE SEQUENCE [LARGE SCALE GENOMIC DNA]</scope>
    <source>
        <strain evidence="12 13">NIES-267</strain>
    </source>
</reference>
<keyword evidence="10" id="KW-0812">Transmembrane</keyword>
<dbReference type="PANTHER" id="PTHR32309:SF13">
    <property type="entry name" value="FERRIC ENTEROBACTIN TRANSPORT PROTEIN FEPE"/>
    <property type="match status" value="1"/>
</dbReference>
<comment type="catalytic activity">
    <reaction evidence="8">
        <text>L-tyrosyl-[protein] + ATP = O-phospho-L-tyrosyl-[protein] + ADP + H(+)</text>
        <dbReference type="Rhea" id="RHEA:10596"/>
        <dbReference type="Rhea" id="RHEA-COMP:10136"/>
        <dbReference type="Rhea" id="RHEA-COMP:20101"/>
        <dbReference type="ChEBI" id="CHEBI:15378"/>
        <dbReference type="ChEBI" id="CHEBI:30616"/>
        <dbReference type="ChEBI" id="CHEBI:46858"/>
        <dbReference type="ChEBI" id="CHEBI:61978"/>
        <dbReference type="ChEBI" id="CHEBI:456216"/>
        <dbReference type="EC" id="2.7.10.2"/>
    </reaction>
</comment>
<protein>
    <recommendedName>
        <fullName evidence="2">non-specific protein-tyrosine kinase</fullName>
        <ecNumber evidence="2">2.7.10.2</ecNumber>
    </recommendedName>
</protein>
<dbReference type="PANTHER" id="PTHR32309">
    <property type="entry name" value="TYROSINE-PROTEIN KINASE"/>
    <property type="match status" value="1"/>
</dbReference>
<evidence type="ECO:0000313" key="12">
    <source>
        <dbReference type="EMBL" id="BAY82508.1"/>
    </source>
</evidence>
<dbReference type="EC" id="2.7.10.2" evidence="2"/>
<keyword evidence="4" id="KW-0547">Nucleotide-binding</keyword>
<evidence type="ECO:0000256" key="10">
    <source>
        <dbReference type="SAM" id="Phobius"/>
    </source>
</evidence>
<dbReference type="Pfam" id="PF13807">
    <property type="entry name" value="GNVR"/>
    <property type="match status" value="1"/>
</dbReference>
<dbReference type="GO" id="GO:0004715">
    <property type="term" value="F:non-membrane spanning protein tyrosine kinase activity"/>
    <property type="evidence" value="ECO:0007669"/>
    <property type="project" value="UniProtKB-EC"/>
</dbReference>
<keyword evidence="9" id="KW-0175">Coiled coil</keyword>
<dbReference type="NCBIfam" id="TIGR01007">
    <property type="entry name" value="eps_fam"/>
    <property type="match status" value="1"/>
</dbReference>
<dbReference type="Pfam" id="PF10609">
    <property type="entry name" value="ParA"/>
    <property type="match status" value="1"/>
</dbReference>
<evidence type="ECO:0000259" key="11">
    <source>
        <dbReference type="Pfam" id="PF13807"/>
    </source>
</evidence>
<dbReference type="InterPro" id="IPR033756">
    <property type="entry name" value="YlxH/NBP35"/>
</dbReference>
<keyword evidence="5" id="KW-0418">Kinase</keyword>
<keyword evidence="13" id="KW-1185">Reference proteome</keyword>
<sequence>MENQNLSEEIDVQKYLLVLKRRWLIASVVFAGFASFGVLHWVSQKPAYQATGKLLFRTDRTSSLTGAGEEIGHLESIKREANPLDTQAIILQSEPIIKDVVKSLELKGNNGKPLDPNSISIGTGSIVGTDILRVSYTSGKPELAIKVVDKVMEAYIKKNIYTNRSEAIAARSFIEKQLPSAKRGLSKVTEELRDFKQKNKVIELKEETTKAVQIIHEIDKELTEARSELADVGGQEKEVSSQLNLPLNKAVDISSLSQVKGVQEVLSELQKVQTELTTLKTRMTNAHPSILDLQDKEAALNNLLQTRIMESVGYRTQIAPSSLQIGRVKQELISRFVNLRSQRLGLTQKIDSLSDLKNRYKQRADVIPDLEKRQKELEQKLSIAQKNYENLETRLQEIKVAESQTVGNASIVESAKVSPSPQVQKQKFIVTFGSIFVGLVLSIGSAYFVDLIDRRLKTAKEAEKLFGYTLLGLIPKFDTNNAKSNHNIPVGKDKIAGVSERVIVATSPRTVIHEAYQMLQANLKFISLDRKIRSIAVTSSVAGEGKTEVAANLAAVMAQVGRRVLLVDADMRQPSQHHLWGLINSIGLSNVMVGEHDLEDAVQKVTENLSVLTSGVMPPNPLALIDSERMTSFIEMLSLNYDYIVFDTPPLTGNAESAVLSQMVDGALVIVRPKLVNSATATAAKSLLERSETNVLGIVANSVNVKHEPNNYFYYSSYESESGVETIDNSQSAVRSS</sequence>